<accession>A0A9R1WPM1</accession>
<dbReference type="AlphaFoldDB" id="A0A9R1WPM1"/>
<dbReference type="EMBL" id="NBSK02000009">
    <property type="protein sequence ID" value="KAJ0184969.1"/>
    <property type="molecule type" value="Genomic_DNA"/>
</dbReference>
<organism evidence="2 3">
    <name type="scientific">Lactuca sativa</name>
    <name type="common">Garden lettuce</name>
    <dbReference type="NCBI Taxonomy" id="4236"/>
    <lineage>
        <taxon>Eukaryota</taxon>
        <taxon>Viridiplantae</taxon>
        <taxon>Streptophyta</taxon>
        <taxon>Embryophyta</taxon>
        <taxon>Tracheophyta</taxon>
        <taxon>Spermatophyta</taxon>
        <taxon>Magnoliopsida</taxon>
        <taxon>eudicotyledons</taxon>
        <taxon>Gunneridae</taxon>
        <taxon>Pentapetalae</taxon>
        <taxon>asterids</taxon>
        <taxon>campanulids</taxon>
        <taxon>Asterales</taxon>
        <taxon>Asteraceae</taxon>
        <taxon>Cichorioideae</taxon>
        <taxon>Cichorieae</taxon>
        <taxon>Lactucinae</taxon>
        <taxon>Lactuca</taxon>
    </lineage>
</organism>
<dbReference type="CDD" id="cd09272">
    <property type="entry name" value="RNase_HI_RT_Ty1"/>
    <property type="match status" value="1"/>
</dbReference>
<dbReference type="PANTHER" id="PTHR11439">
    <property type="entry name" value="GAG-POL-RELATED RETROTRANSPOSON"/>
    <property type="match status" value="1"/>
</dbReference>
<evidence type="ECO:0000313" key="3">
    <source>
        <dbReference type="Proteomes" id="UP000235145"/>
    </source>
</evidence>
<dbReference type="PANTHER" id="PTHR11439:SF439">
    <property type="entry name" value="REVERSE TRANSCRIPTASE, RNA-DEPENDENT DNA POLYMERASE-RELATED"/>
    <property type="match status" value="1"/>
</dbReference>
<feature type="domain" description="Reverse transcriptase Ty1/copia-type" evidence="1">
    <location>
        <begin position="33"/>
        <end position="160"/>
    </location>
</feature>
<proteinExistence type="predicted"/>
<name>A0A9R1WPM1_LACSA</name>
<sequence>MVTHYEPKSFKHAAKDERWRLAMKKEISALEANDTWVLVVLPPGKRAIESKWVFKIKFKPNGEVERYKARLVAKGYTQMEGVDYHDTFAPVAKLVTVRILLTMAVKNNWIIHQLDVNNTFLHGDLEEEVYMKIPQGFGKEGDTRVCKLKKSLYGLKQASRNCLNDRFSIKDLGSLTYFLGIEVSRIEEGLVLSQRKYTLDVLDDADPRQSHWNAALRVLLYQKGNLGQVILLPKEGTPELLAYSDSDWLGSSVEAEYRAMATTVSDVLWVRWLLSELGVQITLHTPLMCDNESAHHIAHNPVFHEHTKHVEMDCFFVNERVESKEITPVCVSSQAQLADLLTKPLGSDRLQTLLVKLNIRNLHVST</sequence>
<dbReference type="InterPro" id="IPR013103">
    <property type="entry name" value="RVT_2"/>
</dbReference>
<keyword evidence="3" id="KW-1185">Reference proteome</keyword>
<dbReference type="SUPFAM" id="SSF56672">
    <property type="entry name" value="DNA/RNA polymerases"/>
    <property type="match status" value="1"/>
</dbReference>
<comment type="caution">
    <text evidence="2">The sequence shown here is derived from an EMBL/GenBank/DDBJ whole genome shotgun (WGS) entry which is preliminary data.</text>
</comment>
<evidence type="ECO:0000313" key="2">
    <source>
        <dbReference type="EMBL" id="KAJ0184969.1"/>
    </source>
</evidence>
<dbReference type="InterPro" id="IPR043502">
    <property type="entry name" value="DNA/RNA_pol_sf"/>
</dbReference>
<gene>
    <name evidence="2" type="ORF">LSAT_V11C900465440</name>
</gene>
<evidence type="ECO:0000259" key="1">
    <source>
        <dbReference type="Pfam" id="PF07727"/>
    </source>
</evidence>
<protein>
    <recommendedName>
        <fullName evidence="1">Reverse transcriptase Ty1/copia-type domain-containing protein</fullName>
    </recommendedName>
</protein>
<dbReference type="Proteomes" id="UP000235145">
    <property type="component" value="Unassembled WGS sequence"/>
</dbReference>
<reference evidence="2 3" key="1">
    <citation type="journal article" date="2017" name="Nat. Commun.">
        <title>Genome assembly with in vitro proximity ligation data and whole-genome triplication in lettuce.</title>
        <authorList>
            <person name="Reyes-Chin-Wo S."/>
            <person name="Wang Z."/>
            <person name="Yang X."/>
            <person name="Kozik A."/>
            <person name="Arikit S."/>
            <person name="Song C."/>
            <person name="Xia L."/>
            <person name="Froenicke L."/>
            <person name="Lavelle D.O."/>
            <person name="Truco M.J."/>
            <person name="Xia R."/>
            <person name="Zhu S."/>
            <person name="Xu C."/>
            <person name="Xu H."/>
            <person name="Xu X."/>
            <person name="Cox K."/>
            <person name="Korf I."/>
            <person name="Meyers B.C."/>
            <person name="Michelmore R.W."/>
        </authorList>
    </citation>
    <scope>NUCLEOTIDE SEQUENCE [LARGE SCALE GENOMIC DNA]</scope>
    <source>
        <strain evidence="3">cv. Salinas</strain>
        <tissue evidence="2">Seedlings</tissue>
    </source>
</reference>
<dbReference type="Pfam" id="PF07727">
    <property type="entry name" value="RVT_2"/>
    <property type="match status" value="1"/>
</dbReference>